<organism evidence="2 3">
    <name type="scientific">Shewanella marisflavi</name>
    <dbReference type="NCBI Taxonomy" id="260364"/>
    <lineage>
        <taxon>Bacteria</taxon>
        <taxon>Pseudomonadati</taxon>
        <taxon>Pseudomonadota</taxon>
        <taxon>Gammaproteobacteria</taxon>
        <taxon>Alteromonadales</taxon>
        <taxon>Shewanellaceae</taxon>
        <taxon>Shewanella</taxon>
    </lineage>
</organism>
<reference evidence="2 3" key="1">
    <citation type="submission" date="2017-06" db="EMBL/GenBank/DDBJ databases">
        <title>Complete genome sequence of Shewanella marisflavi EP1 associated with anaerobic 2,4-dinitrotoluene reduction and salt tolerance.</title>
        <authorList>
            <person name="Huang J."/>
        </authorList>
    </citation>
    <scope>NUCLEOTIDE SEQUENCE [LARGE SCALE GENOMIC DNA]</scope>
    <source>
        <strain evidence="2 3">EP1</strain>
    </source>
</reference>
<keyword evidence="1" id="KW-0472">Membrane</keyword>
<sequence length="327" mass="37011">MLGASIKPKIPLLFLVSVSVWWAFYYQSDGPLNDYGEANFEWLYLLDALIVAPLLCFFCIRNKKDALIKALALLCLGVLLGSYIVPEQNKFIWHHLEQGRYLVVAVIVLFELVAITSVILAISSALGQGRDPDLAIDEPITRVLGTGAIANLLRFETRMWTYALFASRIDRHHFSGTQHFTYHQKEGAQSNLLGFILVIAFEALLMHLLLHYLWSPLAANIISLLTLLSLVFFIAEYRALSRRPISRCRNELIIRCGLSSPMVIPLSNILHVAPNQAFVRRSKQIKRYNYAGTPNVEISLIRPMKQVERVYLGVDDPEGFILAMQPE</sequence>
<feature type="transmembrane region" description="Helical" evidence="1">
    <location>
        <begin position="192"/>
        <end position="214"/>
    </location>
</feature>
<feature type="transmembrane region" description="Helical" evidence="1">
    <location>
        <begin position="12"/>
        <end position="28"/>
    </location>
</feature>
<keyword evidence="1" id="KW-0812">Transmembrane</keyword>
<name>A0AAC9TXU1_9GAMM</name>
<dbReference type="RefSeq" id="WP_088904239.1">
    <property type="nucleotide sequence ID" value="NZ_CP022272.1"/>
</dbReference>
<feature type="transmembrane region" description="Helical" evidence="1">
    <location>
        <begin position="220"/>
        <end position="240"/>
    </location>
</feature>
<feature type="transmembrane region" description="Helical" evidence="1">
    <location>
        <begin position="67"/>
        <end position="85"/>
    </location>
</feature>
<protein>
    <submittedName>
        <fullName evidence="2">Uncharacterized protein</fullName>
    </submittedName>
</protein>
<dbReference type="KEGG" id="smav:CFF01_06325"/>
<proteinExistence type="predicted"/>
<gene>
    <name evidence="2" type="ORF">CFF01_06325</name>
</gene>
<dbReference type="Proteomes" id="UP000198233">
    <property type="component" value="Chromosome"/>
</dbReference>
<accession>A0AAC9TXU1</accession>
<keyword evidence="1" id="KW-1133">Transmembrane helix</keyword>
<evidence type="ECO:0000313" key="2">
    <source>
        <dbReference type="EMBL" id="ASJ96230.1"/>
    </source>
</evidence>
<feature type="transmembrane region" description="Helical" evidence="1">
    <location>
        <begin position="101"/>
        <end position="122"/>
    </location>
</feature>
<evidence type="ECO:0000256" key="1">
    <source>
        <dbReference type="SAM" id="Phobius"/>
    </source>
</evidence>
<dbReference type="AlphaFoldDB" id="A0AAC9TXU1"/>
<evidence type="ECO:0000313" key="3">
    <source>
        <dbReference type="Proteomes" id="UP000198233"/>
    </source>
</evidence>
<feature type="transmembrane region" description="Helical" evidence="1">
    <location>
        <begin position="40"/>
        <end position="60"/>
    </location>
</feature>
<dbReference type="EMBL" id="CP022272">
    <property type="protein sequence ID" value="ASJ96230.1"/>
    <property type="molecule type" value="Genomic_DNA"/>
</dbReference>